<evidence type="ECO:0000256" key="2">
    <source>
        <dbReference type="SAM" id="Phobius"/>
    </source>
</evidence>
<evidence type="ECO:0000313" key="8">
    <source>
        <dbReference type="Proteomes" id="UP000009149"/>
    </source>
</evidence>
<feature type="transmembrane region" description="Helical" evidence="2">
    <location>
        <begin position="87"/>
        <end position="106"/>
    </location>
</feature>
<dbReference type="EMBL" id="CP000975">
    <property type="protein sequence ID" value="ACD82297.1"/>
    <property type="molecule type" value="Genomic_DNA"/>
</dbReference>
<evidence type="ECO:0000259" key="6">
    <source>
        <dbReference type="Pfam" id="PF25989"/>
    </source>
</evidence>
<dbReference type="PANTHER" id="PTHR30469">
    <property type="entry name" value="MULTIDRUG RESISTANCE PROTEIN MDTA"/>
    <property type="match status" value="1"/>
</dbReference>
<dbReference type="SUPFAM" id="SSF111369">
    <property type="entry name" value="HlyD-like secretion proteins"/>
    <property type="match status" value="1"/>
</dbReference>
<reference evidence="7 8" key="1">
    <citation type="journal article" date="2008" name="Biol. Direct">
        <title>Complete genome sequence of the extremely acidophilic methanotroph isolate V4, Methylacidiphilum infernorum, a representative of the bacterial phylum Verrucomicrobia.</title>
        <authorList>
            <person name="Hou S."/>
            <person name="Makarova K.S."/>
            <person name="Saw J.H."/>
            <person name="Senin P."/>
            <person name="Ly B.V."/>
            <person name="Zhou Z."/>
            <person name="Ren Y."/>
            <person name="Wang J."/>
            <person name="Galperin M.Y."/>
            <person name="Omelchenko M.V."/>
            <person name="Wolf Y.I."/>
            <person name="Yutin N."/>
            <person name="Koonin E.V."/>
            <person name="Stott M.B."/>
            <person name="Mountain B.W."/>
            <person name="Crowe M.A."/>
            <person name="Smirnova A.V."/>
            <person name="Dunfield P.F."/>
            <person name="Feng L."/>
            <person name="Wang L."/>
            <person name="Alam M."/>
        </authorList>
    </citation>
    <scope>NUCLEOTIDE SEQUENCE [LARGE SCALE GENOMIC DNA]</scope>
    <source>
        <strain evidence="8">Isolate V4</strain>
    </source>
</reference>
<proteinExistence type="inferred from homology"/>
<evidence type="ECO:0000256" key="1">
    <source>
        <dbReference type="ARBA" id="ARBA00009477"/>
    </source>
</evidence>
<evidence type="ECO:0000313" key="7">
    <source>
        <dbReference type="EMBL" id="ACD82297.1"/>
    </source>
</evidence>
<name>B3DXR3_METI4</name>
<organism evidence="7 8">
    <name type="scientific">Methylacidiphilum infernorum (isolate V4)</name>
    <name type="common">Methylokorus infernorum (strain V4)</name>
    <dbReference type="NCBI Taxonomy" id="481448"/>
    <lineage>
        <taxon>Bacteria</taxon>
        <taxon>Pseudomonadati</taxon>
        <taxon>Verrucomicrobiota</taxon>
        <taxon>Methylacidiphilae</taxon>
        <taxon>Methylacidiphilales</taxon>
        <taxon>Methylacidiphilaceae</taxon>
        <taxon>Methylacidiphilum (ex Ratnadevi et al. 2023)</taxon>
    </lineage>
</organism>
<dbReference type="GO" id="GO:0015562">
    <property type="term" value="F:efflux transmembrane transporter activity"/>
    <property type="evidence" value="ECO:0007669"/>
    <property type="project" value="TreeGrafter"/>
</dbReference>
<dbReference type="Gene3D" id="2.40.420.20">
    <property type="match status" value="1"/>
</dbReference>
<feature type="domain" description="YknX-like C-terminal permuted SH3-like" evidence="6">
    <location>
        <begin position="386"/>
        <end position="451"/>
    </location>
</feature>
<comment type="similarity">
    <text evidence="1">Belongs to the membrane fusion protein (MFP) (TC 8.A.1) family.</text>
</comment>
<sequence>MNMSSKELKVGAKIKDIKKGIWGRLHRVIERYKNGIRGKTANAGSQEEMKVHLTPAPSEPPPVKDRPPINPKESWDTLLKKVKKGPAFIALSFGAILLALFIIGLIPRIHNQIKLKKFVGIANEVPVSVTKPQLAPPITDLRLPGTARGYFETPIWARVNGYIKNWWVDIGDEVKEGQLMAVIDAPDIDRQVLEMEGVLKSAEANLEIARISLDRWKELIKTRAVSQQQLDERQAAYDAALARVNAARGQYEHWKELQNFEKIYAPFSGIVTARNIDIGTLVSLGSDKGVRELYRISVTDVMRVYVAVPQNYAPQIQLGTWADVTASELPGKIYKGLVVRTAKAVDPLSRTLLTEVDVGNPKGEIIVNMYVDVTFHLPRTQETFLVPVNAIIDRSDGNYVLSVDEHNIVHYNKVELGKDLGQYIEIPFGLSKDQKVILNPPEILEDGDRVVVVADLSQPKPDKKMEKKLLQKGKLAHE</sequence>
<evidence type="ECO:0000259" key="4">
    <source>
        <dbReference type="Pfam" id="PF25917"/>
    </source>
</evidence>
<dbReference type="Pfam" id="PF25876">
    <property type="entry name" value="HH_MFP_RND"/>
    <property type="match status" value="1"/>
</dbReference>
<dbReference type="Pfam" id="PF25917">
    <property type="entry name" value="BSH_RND"/>
    <property type="match status" value="1"/>
</dbReference>
<keyword evidence="2" id="KW-0812">Transmembrane</keyword>
<dbReference type="Proteomes" id="UP000009149">
    <property type="component" value="Chromosome"/>
</dbReference>
<keyword evidence="2" id="KW-0472">Membrane</keyword>
<dbReference type="AlphaFoldDB" id="B3DXR3"/>
<feature type="domain" description="Multidrug resistance protein MdtA-like barrel-sandwich hybrid" evidence="4">
    <location>
        <begin position="155"/>
        <end position="287"/>
    </location>
</feature>
<dbReference type="HOGENOM" id="CLU_018816_1_4_0"/>
<dbReference type="eggNOG" id="COG0845">
    <property type="taxonomic scope" value="Bacteria"/>
</dbReference>
<dbReference type="NCBIfam" id="TIGR01730">
    <property type="entry name" value="RND_mfp"/>
    <property type="match status" value="1"/>
</dbReference>
<keyword evidence="2" id="KW-1133">Transmembrane helix</keyword>
<dbReference type="InterPro" id="IPR058625">
    <property type="entry name" value="MdtA-like_BSH"/>
</dbReference>
<feature type="domain" description="CusB-like beta-barrel" evidence="5">
    <location>
        <begin position="305"/>
        <end position="376"/>
    </location>
</feature>
<evidence type="ECO:0000259" key="3">
    <source>
        <dbReference type="Pfam" id="PF25876"/>
    </source>
</evidence>
<dbReference type="GO" id="GO:1990281">
    <property type="term" value="C:efflux pump complex"/>
    <property type="evidence" value="ECO:0007669"/>
    <property type="project" value="TreeGrafter"/>
</dbReference>
<dbReference type="Gene3D" id="1.10.287.470">
    <property type="entry name" value="Helix hairpin bin"/>
    <property type="match status" value="1"/>
</dbReference>
<evidence type="ECO:0000259" key="5">
    <source>
        <dbReference type="Pfam" id="PF25954"/>
    </source>
</evidence>
<gene>
    <name evidence="7" type="primary">acrA</name>
    <name evidence="7" type="ordered locus">Minf_0237</name>
</gene>
<accession>B3DXR3</accession>
<protein>
    <submittedName>
        <fullName evidence="7">Membrane-fusion protein</fullName>
    </submittedName>
</protein>
<dbReference type="InterPro" id="IPR058792">
    <property type="entry name" value="Beta-barrel_RND_2"/>
</dbReference>
<dbReference type="InterPro" id="IPR058624">
    <property type="entry name" value="MdtA-like_HH"/>
</dbReference>
<dbReference type="KEGG" id="min:Minf_0237"/>
<dbReference type="Pfam" id="PF25954">
    <property type="entry name" value="Beta-barrel_RND_2"/>
    <property type="match status" value="1"/>
</dbReference>
<dbReference type="Gene3D" id="2.40.30.170">
    <property type="match status" value="1"/>
</dbReference>
<dbReference type="InterPro" id="IPR058637">
    <property type="entry name" value="YknX-like_C"/>
</dbReference>
<dbReference type="STRING" id="481448.Minf_0237"/>
<dbReference type="PANTHER" id="PTHR30469:SF37">
    <property type="entry name" value="RAGD PROTEIN"/>
    <property type="match status" value="1"/>
</dbReference>
<dbReference type="Gene3D" id="2.40.50.100">
    <property type="match status" value="1"/>
</dbReference>
<dbReference type="InterPro" id="IPR006143">
    <property type="entry name" value="RND_pump_MFP"/>
</dbReference>
<feature type="domain" description="Multidrug resistance protein MdtA-like alpha-helical hairpin" evidence="3">
    <location>
        <begin position="194"/>
        <end position="249"/>
    </location>
</feature>
<dbReference type="Pfam" id="PF25989">
    <property type="entry name" value="YknX_C"/>
    <property type="match status" value="1"/>
</dbReference>